<dbReference type="GO" id="GO:0004553">
    <property type="term" value="F:hydrolase activity, hydrolyzing O-glycosyl compounds"/>
    <property type="evidence" value="ECO:0007669"/>
    <property type="project" value="InterPro"/>
</dbReference>
<keyword evidence="1" id="KW-0732">Signal</keyword>
<accession>A0A7C8M565</accession>
<dbReference type="Pfam" id="PF26113">
    <property type="entry name" value="GH16_XgeA"/>
    <property type="match status" value="1"/>
</dbReference>
<dbReference type="EMBL" id="JAADJZ010000017">
    <property type="protein sequence ID" value="KAF2868936.1"/>
    <property type="molecule type" value="Genomic_DNA"/>
</dbReference>
<feature type="chain" id="PRO_5028900311" evidence="1">
    <location>
        <begin position="21"/>
        <end position="324"/>
    </location>
</feature>
<dbReference type="PANTHER" id="PTHR10963:SF24">
    <property type="entry name" value="GLYCOSIDASE C21B10.07-RELATED"/>
    <property type="match status" value="1"/>
</dbReference>
<name>A0A7C8M565_9PLEO</name>
<dbReference type="Gene3D" id="2.60.120.200">
    <property type="match status" value="1"/>
</dbReference>
<organism evidence="3 4">
    <name type="scientific">Massariosphaeria phaeospora</name>
    <dbReference type="NCBI Taxonomy" id="100035"/>
    <lineage>
        <taxon>Eukaryota</taxon>
        <taxon>Fungi</taxon>
        <taxon>Dikarya</taxon>
        <taxon>Ascomycota</taxon>
        <taxon>Pezizomycotina</taxon>
        <taxon>Dothideomycetes</taxon>
        <taxon>Pleosporomycetidae</taxon>
        <taxon>Pleosporales</taxon>
        <taxon>Pleosporales incertae sedis</taxon>
        <taxon>Massariosphaeria</taxon>
    </lineage>
</organism>
<sequence>MRLSTLLALLVPALVNLATGASLPGPVYKLSKKYDASNFLSSFDFQNSPDIWTDGFANYISQADPQHAQLAQVVDGKIYLGVDSTTVLDANHSPGRKSIRAESKDEFSSGLLVADFAHIPGNVCGIWPAFWLLYDSATYSEFDIIESVSLSPANEVSLYTSKNPCTLTAHPSTGHVRHTQCSTTAALSGCGVNAPAGTFGDAVNHKGGGVWATLIEDDGIKVWYFERGHVPLDLQREVPEPRGWGTPILDFGKGSCDVKAAWQKMKIILNITFCGAYAGDGWSTFSKCQAKTGYQTCNEYVAKEPKAYREAYFLVNSIKTFDRR</sequence>
<dbReference type="InterPro" id="IPR000757">
    <property type="entry name" value="Beta-glucanase-like"/>
</dbReference>
<comment type="caution">
    <text evidence="3">The sequence shown here is derived from an EMBL/GenBank/DDBJ whole genome shotgun (WGS) entry which is preliminary data.</text>
</comment>
<dbReference type="PROSITE" id="PS51762">
    <property type="entry name" value="GH16_2"/>
    <property type="match status" value="1"/>
</dbReference>
<dbReference type="SUPFAM" id="SSF49899">
    <property type="entry name" value="Concanavalin A-like lectins/glucanases"/>
    <property type="match status" value="1"/>
</dbReference>
<protein>
    <submittedName>
        <fullName evidence="3">Glycoside hydrolase family 16 protein</fullName>
    </submittedName>
</protein>
<keyword evidence="3" id="KW-0378">Hydrolase</keyword>
<proteinExistence type="predicted"/>
<dbReference type="AlphaFoldDB" id="A0A7C8M565"/>
<dbReference type="GO" id="GO:0009251">
    <property type="term" value="P:glucan catabolic process"/>
    <property type="evidence" value="ECO:0007669"/>
    <property type="project" value="TreeGrafter"/>
</dbReference>
<evidence type="ECO:0000313" key="3">
    <source>
        <dbReference type="EMBL" id="KAF2868936.1"/>
    </source>
</evidence>
<dbReference type="PANTHER" id="PTHR10963">
    <property type="entry name" value="GLYCOSYL HYDROLASE-RELATED"/>
    <property type="match status" value="1"/>
</dbReference>
<dbReference type="OrthoDB" id="192832at2759"/>
<keyword evidence="4" id="KW-1185">Reference proteome</keyword>
<dbReference type="Proteomes" id="UP000481861">
    <property type="component" value="Unassembled WGS sequence"/>
</dbReference>
<feature type="signal peptide" evidence="1">
    <location>
        <begin position="1"/>
        <end position="20"/>
    </location>
</feature>
<reference evidence="3 4" key="1">
    <citation type="submission" date="2020-01" db="EMBL/GenBank/DDBJ databases">
        <authorList>
            <consortium name="DOE Joint Genome Institute"/>
            <person name="Haridas S."/>
            <person name="Albert R."/>
            <person name="Binder M."/>
            <person name="Bloem J."/>
            <person name="Labutti K."/>
            <person name="Salamov A."/>
            <person name="Andreopoulos B."/>
            <person name="Baker S.E."/>
            <person name="Barry K."/>
            <person name="Bills G."/>
            <person name="Bluhm B.H."/>
            <person name="Cannon C."/>
            <person name="Castanera R."/>
            <person name="Culley D.E."/>
            <person name="Daum C."/>
            <person name="Ezra D."/>
            <person name="Gonzalez J.B."/>
            <person name="Henrissat B."/>
            <person name="Kuo A."/>
            <person name="Liang C."/>
            <person name="Lipzen A."/>
            <person name="Lutzoni F."/>
            <person name="Magnuson J."/>
            <person name="Mondo S."/>
            <person name="Nolan M."/>
            <person name="Ohm R."/>
            <person name="Pangilinan J."/>
            <person name="Park H.-J.H."/>
            <person name="Ramirez L."/>
            <person name="Alfaro M."/>
            <person name="Sun H."/>
            <person name="Tritt A."/>
            <person name="Yoshinaga Y."/>
            <person name="Zwiers L.-H.L."/>
            <person name="Turgeon B.G."/>
            <person name="Goodwin S.B."/>
            <person name="Spatafora J.W."/>
            <person name="Crous P.W."/>
            <person name="Grigoriev I.V."/>
        </authorList>
    </citation>
    <scope>NUCLEOTIDE SEQUENCE [LARGE SCALE GENOMIC DNA]</scope>
    <source>
        <strain evidence="3 4">CBS 611.86</strain>
    </source>
</reference>
<gene>
    <name evidence="3" type="ORF">BDV95DRAFT_669908</name>
</gene>
<dbReference type="InterPro" id="IPR013320">
    <property type="entry name" value="ConA-like_dom_sf"/>
</dbReference>
<dbReference type="InterPro" id="IPR050546">
    <property type="entry name" value="Glycosyl_Hydrlase_16"/>
</dbReference>
<evidence type="ECO:0000259" key="2">
    <source>
        <dbReference type="PROSITE" id="PS51762"/>
    </source>
</evidence>
<evidence type="ECO:0000256" key="1">
    <source>
        <dbReference type="SAM" id="SignalP"/>
    </source>
</evidence>
<evidence type="ECO:0000313" key="4">
    <source>
        <dbReference type="Proteomes" id="UP000481861"/>
    </source>
</evidence>
<feature type="domain" description="GH16" evidence="2">
    <location>
        <begin position="18"/>
        <end position="313"/>
    </location>
</feature>